<comment type="caution">
    <text evidence="1">The sequence shown here is derived from an EMBL/GenBank/DDBJ whole genome shotgun (WGS) entry which is preliminary data.</text>
</comment>
<name>A0A0G0W8Z3_UNCC2</name>
<organism evidence="1 2">
    <name type="scientific">candidate division CPR2 bacterium GW2011_GWC1_41_48</name>
    <dbReference type="NCBI Taxonomy" id="1618344"/>
    <lineage>
        <taxon>Bacteria</taxon>
        <taxon>Bacteria division CPR2</taxon>
    </lineage>
</organism>
<protein>
    <submittedName>
        <fullName evidence="1">Uncharacterized protein</fullName>
    </submittedName>
</protein>
<dbReference type="EMBL" id="LCBL01000002">
    <property type="protein sequence ID" value="KKS09455.1"/>
    <property type="molecule type" value="Genomic_DNA"/>
</dbReference>
<accession>A0A0G0W8Z3</accession>
<evidence type="ECO:0000313" key="2">
    <source>
        <dbReference type="Proteomes" id="UP000033869"/>
    </source>
</evidence>
<proteinExistence type="predicted"/>
<sequence length="173" mass="19752">MSKVWNKYAKELLGQPFKPLTIDPDADKHVPRDELEKVPYGVVSLKKAVRPYLDHVKSCHVCKCNIRFIAKQRREADPICRDICPVPFKQACYFLEQSPSYSILLCQSPIICHNNYIQPEHKGKVCFCYGCEKPLKEAPCDGKGCMNCGGPRDKLCEASTRIVRANDYTHFDL</sequence>
<dbReference type="Proteomes" id="UP000033869">
    <property type="component" value="Unassembled WGS sequence"/>
</dbReference>
<reference evidence="1 2" key="1">
    <citation type="journal article" date="2015" name="Nature">
        <title>rRNA introns, odd ribosomes, and small enigmatic genomes across a large radiation of phyla.</title>
        <authorList>
            <person name="Brown C.T."/>
            <person name="Hug L.A."/>
            <person name="Thomas B.C."/>
            <person name="Sharon I."/>
            <person name="Castelle C.J."/>
            <person name="Singh A."/>
            <person name="Wilkins M.J."/>
            <person name="Williams K.H."/>
            <person name="Banfield J.F."/>
        </authorList>
    </citation>
    <scope>NUCLEOTIDE SEQUENCE [LARGE SCALE GENOMIC DNA]</scope>
</reference>
<dbReference type="AlphaFoldDB" id="A0A0G0W8Z3"/>
<gene>
    <name evidence="1" type="ORF">UU65_C0002G0233</name>
</gene>
<evidence type="ECO:0000313" key="1">
    <source>
        <dbReference type="EMBL" id="KKS09455.1"/>
    </source>
</evidence>